<keyword evidence="1" id="KW-0812">Transmembrane</keyword>
<evidence type="ECO:0000313" key="3">
    <source>
        <dbReference type="Proteomes" id="UP000319296"/>
    </source>
</evidence>
<keyword evidence="1" id="KW-1133">Transmembrane helix</keyword>
<gene>
    <name evidence="2" type="ORF">EVG15_10900</name>
</gene>
<organism evidence="2 3">
    <name type="scientific">Candidatus Acididesulfobacter diazotrophicus</name>
    <dbReference type="NCBI Taxonomy" id="2597226"/>
    <lineage>
        <taxon>Bacteria</taxon>
        <taxon>Deltaproteobacteria</taxon>
        <taxon>Candidatus Acidulodesulfobacterales</taxon>
        <taxon>Candidatus Acididesulfobacter</taxon>
    </lineage>
</organism>
<dbReference type="EMBL" id="SGBB01000041">
    <property type="protein sequence ID" value="RZD17489.1"/>
    <property type="molecule type" value="Genomic_DNA"/>
</dbReference>
<protein>
    <submittedName>
        <fullName evidence="2">Uncharacterized protein</fullName>
    </submittedName>
</protein>
<keyword evidence="1" id="KW-0472">Membrane</keyword>
<feature type="transmembrane region" description="Helical" evidence="1">
    <location>
        <begin position="12"/>
        <end position="33"/>
    </location>
</feature>
<proteinExistence type="predicted"/>
<dbReference type="AlphaFoldDB" id="A0A519BJR4"/>
<evidence type="ECO:0000256" key="1">
    <source>
        <dbReference type="SAM" id="Phobius"/>
    </source>
</evidence>
<dbReference type="Proteomes" id="UP000319296">
    <property type="component" value="Unassembled WGS sequence"/>
</dbReference>
<name>A0A519BJR4_9DELT</name>
<reference evidence="2 3" key="1">
    <citation type="journal article" date="2019" name="ISME J.">
        <title>Insights into ecological role of a new deltaproteobacterial order Candidatus Acidulodesulfobacterales by metagenomics and metatranscriptomics.</title>
        <authorList>
            <person name="Tan S."/>
            <person name="Liu J."/>
            <person name="Fang Y."/>
            <person name="Hedlund B.P."/>
            <person name="Lian Z.H."/>
            <person name="Huang L.Y."/>
            <person name="Li J.T."/>
            <person name="Huang L.N."/>
            <person name="Li W.J."/>
            <person name="Jiang H.C."/>
            <person name="Dong H.L."/>
            <person name="Shu W.S."/>
        </authorList>
    </citation>
    <scope>NUCLEOTIDE SEQUENCE [LARGE SCALE GENOMIC DNA]</scope>
    <source>
        <strain evidence="2">AP1</strain>
    </source>
</reference>
<sequence length="208" mass="24450">MKNFLILHSNEIALLAIPASAIVIFIIISFVFFSHNKYKIKFYYIFVNGIQDELEKFPNRKYEFNETIYASVYYKLRYRLFYNIKRAIHKIYAQADESVIIRGDMLNVLSENNKLVNDVKYLGYRYIMRSTYPYIEFISYKNIRLTKEQLLNGLDKYGCIDAHNNYDNLNDDDDDDDDVNPATGLPMLYGRFGIDTAGNSYGSDDNEY</sequence>
<evidence type="ECO:0000313" key="2">
    <source>
        <dbReference type="EMBL" id="RZD17489.1"/>
    </source>
</evidence>
<accession>A0A519BJR4</accession>
<comment type="caution">
    <text evidence="2">The sequence shown here is derived from an EMBL/GenBank/DDBJ whole genome shotgun (WGS) entry which is preliminary data.</text>
</comment>